<dbReference type="PANTHER" id="PTHR11442:SF41">
    <property type="entry name" value="HEMOGLOBIN SUBUNIT ZETA"/>
    <property type="match status" value="1"/>
</dbReference>
<dbReference type="PRINTS" id="PR00815">
    <property type="entry name" value="PIHAEM"/>
</dbReference>
<dbReference type="GO" id="GO:0005506">
    <property type="term" value="F:iron ion binding"/>
    <property type="evidence" value="ECO:0007669"/>
    <property type="project" value="InterPro"/>
</dbReference>
<evidence type="ECO:0000313" key="9">
    <source>
        <dbReference type="Ensembl" id="ENSLLEP00000021246.1"/>
    </source>
</evidence>
<dbReference type="GO" id="GO:0019825">
    <property type="term" value="F:oxygen binding"/>
    <property type="evidence" value="ECO:0007669"/>
    <property type="project" value="InterPro"/>
</dbReference>
<dbReference type="GO" id="GO:0043177">
    <property type="term" value="F:organic acid binding"/>
    <property type="evidence" value="ECO:0007669"/>
    <property type="project" value="TreeGrafter"/>
</dbReference>
<evidence type="ECO:0000259" key="8">
    <source>
        <dbReference type="PROSITE" id="PS01033"/>
    </source>
</evidence>
<dbReference type="PROSITE" id="PS01033">
    <property type="entry name" value="GLOBIN"/>
    <property type="match status" value="1"/>
</dbReference>
<dbReference type="GO" id="GO:0004601">
    <property type="term" value="F:peroxidase activity"/>
    <property type="evidence" value="ECO:0007669"/>
    <property type="project" value="TreeGrafter"/>
</dbReference>
<keyword evidence="10" id="KW-1185">Reference proteome</keyword>
<protein>
    <recommendedName>
        <fullName evidence="8">Globin domain-containing protein</fullName>
    </recommendedName>
</protein>
<organism evidence="9 10">
    <name type="scientific">Leptobrachium leishanense</name>
    <name type="common">Leishan spiny toad</name>
    <dbReference type="NCBI Taxonomy" id="445787"/>
    <lineage>
        <taxon>Eukaryota</taxon>
        <taxon>Metazoa</taxon>
        <taxon>Chordata</taxon>
        <taxon>Craniata</taxon>
        <taxon>Vertebrata</taxon>
        <taxon>Euteleostomi</taxon>
        <taxon>Amphibia</taxon>
        <taxon>Batrachia</taxon>
        <taxon>Anura</taxon>
        <taxon>Pelobatoidea</taxon>
        <taxon>Megophryidae</taxon>
        <taxon>Leptobrachium</taxon>
    </lineage>
</organism>
<dbReference type="Pfam" id="PF00042">
    <property type="entry name" value="Globin"/>
    <property type="match status" value="1"/>
</dbReference>
<name>A0A8C5MXP0_9ANUR</name>
<keyword evidence="3 7" id="KW-0349">Heme</keyword>
<evidence type="ECO:0000256" key="1">
    <source>
        <dbReference type="ARBA" id="ARBA00008705"/>
    </source>
</evidence>
<reference evidence="9" key="2">
    <citation type="submission" date="2025-09" db="UniProtKB">
        <authorList>
            <consortium name="Ensembl"/>
        </authorList>
    </citation>
    <scope>IDENTIFICATION</scope>
</reference>
<keyword evidence="4 7" id="KW-0561">Oxygen transport</keyword>
<reference evidence="9" key="1">
    <citation type="submission" date="2025-08" db="UniProtKB">
        <authorList>
            <consortium name="Ensembl"/>
        </authorList>
    </citation>
    <scope>IDENTIFICATION</scope>
</reference>
<dbReference type="PANTHER" id="PTHR11442">
    <property type="entry name" value="HEMOGLOBIN FAMILY MEMBER"/>
    <property type="match status" value="1"/>
</dbReference>
<keyword evidence="5" id="KW-0479">Metal-binding</keyword>
<comment type="similarity">
    <text evidence="1 7">Belongs to the globin family.</text>
</comment>
<dbReference type="GeneTree" id="ENSGT00940000154590"/>
<evidence type="ECO:0000256" key="3">
    <source>
        <dbReference type="ARBA" id="ARBA00022617"/>
    </source>
</evidence>
<dbReference type="Ensembl" id="ENSLLET00000022066.1">
    <property type="protein sequence ID" value="ENSLLEP00000021246.1"/>
    <property type="gene ID" value="ENSLLEG00000013421.1"/>
</dbReference>
<sequence length="147" mass="16350">MASTSACLSAEEKEALASFWAKLAPEASVVGAEAMFRFLEVCPATKSYFSHFDLSKGSPDLLSHGEKIVIAIGEGIKDLDNLSTVMIALTELHTNKLKVALEHMKDLICTIMVTLARNYPDDFTPECQYAWKKYLWMLRDVLLSKSS</sequence>
<accession>A0A8C5MXP0</accession>
<dbReference type="AlphaFoldDB" id="A0A8C5MXP0"/>
<evidence type="ECO:0000256" key="5">
    <source>
        <dbReference type="ARBA" id="ARBA00022723"/>
    </source>
</evidence>
<dbReference type="InterPro" id="IPR050056">
    <property type="entry name" value="Hemoglobin_oxygen_transport"/>
</dbReference>
<dbReference type="Gene3D" id="1.10.490.10">
    <property type="entry name" value="Globins"/>
    <property type="match status" value="1"/>
</dbReference>
<dbReference type="InterPro" id="IPR000971">
    <property type="entry name" value="Globin"/>
</dbReference>
<keyword evidence="6" id="KW-0408">Iron</keyword>
<evidence type="ECO:0000256" key="4">
    <source>
        <dbReference type="ARBA" id="ARBA00022621"/>
    </source>
</evidence>
<dbReference type="InterPro" id="IPR002338">
    <property type="entry name" value="Hemoglobin_a-typ"/>
</dbReference>
<feature type="domain" description="Globin" evidence="8">
    <location>
        <begin position="7"/>
        <end position="147"/>
    </location>
</feature>
<dbReference type="GO" id="GO:0005833">
    <property type="term" value="C:hemoglobin complex"/>
    <property type="evidence" value="ECO:0007669"/>
    <property type="project" value="InterPro"/>
</dbReference>
<evidence type="ECO:0000256" key="7">
    <source>
        <dbReference type="RuleBase" id="RU000356"/>
    </source>
</evidence>
<dbReference type="InterPro" id="IPR012292">
    <property type="entry name" value="Globin/Proto"/>
</dbReference>
<keyword evidence="2 7" id="KW-0813">Transport</keyword>
<dbReference type="GO" id="GO:0042744">
    <property type="term" value="P:hydrogen peroxide catabolic process"/>
    <property type="evidence" value="ECO:0007669"/>
    <property type="project" value="TreeGrafter"/>
</dbReference>
<dbReference type="GO" id="GO:0005344">
    <property type="term" value="F:oxygen carrier activity"/>
    <property type="evidence" value="ECO:0007669"/>
    <property type="project" value="UniProtKB-KW"/>
</dbReference>
<dbReference type="GO" id="GO:0031838">
    <property type="term" value="C:haptoglobin-hemoglobin complex"/>
    <property type="evidence" value="ECO:0007669"/>
    <property type="project" value="TreeGrafter"/>
</dbReference>
<dbReference type="Proteomes" id="UP000694569">
    <property type="component" value="Unplaced"/>
</dbReference>
<evidence type="ECO:0000256" key="6">
    <source>
        <dbReference type="ARBA" id="ARBA00023004"/>
    </source>
</evidence>
<dbReference type="InterPro" id="IPR009050">
    <property type="entry name" value="Globin-like_sf"/>
</dbReference>
<dbReference type="PRINTS" id="PR00612">
    <property type="entry name" value="ALPHAHAEM"/>
</dbReference>
<proteinExistence type="inferred from homology"/>
<dbReference type="SUPFAM" id="SSF46458">
    <property type="entry name" value="Globin-like"/>
    <property type="match status" value="1"/>
</dbReference>
<dbReference type="GO" id="GO:0072562">
    <property type="term" value="C:blood microparticle"/>
    <property type="evidence" value="ECO:0007669"/>
    <property type="project" value="TreeGrafter"/>
</dbReference>
<dbReference type="InterPro" id="IPR002339">
    <property type="entry name" value="Hemoglobin_pi"/>
</dbReference>
<evidence type="ECO:0000256" key="2">
    <source>
        <dbReference type="ARBA" id="ARBA00022448"/>
    </source>
</evidence>
<evidence type="ECO:0000313" key="10">
    <source>
        <dbReference type="Proteomes" id="UP000694569"/>
    </source>
</evidence>
<dbReference type="GO" id="GO:0020037">
    <property type="term" value="F:heme binding"/>
    <property type="evidence" value="ECO:0007669"/>
    <property type="project" value="InterPro"/>
</dbReference>
<dbReference type="GO" id="GO:0031720">
    <property type="term" value="F:haptoglobin binding"/>
    <property type="evidence" value="ECO:0007669"/>
    <property type="project" value="TreeGrafter"/>
</dbReference>